<feature type="transmembrane region" description="Helical" evidence="1">
    <location>
        <begin position="127"/>
        <end position="150"/>
    </location>
</feature>
<keyword evidence="3" id="KW-1185">Reference proteome</keyword>
<feature type="transmembrane region" description="Helical" evidence="1">
    <location>
        <begin position="444"/>
        <end position="463"/>
    </location>
</feature>
<feature type="transmembrane region" description="Helical" evidence="1">
    <location>
        <begin position="218"/>
        <end position="236"/>
    </location>
</feature>
<dbReference type="RefSeq" id="WP_262400842.1">
    <property type="nucleotide sequence ID" value="NZ_JACRTB010000031.1"/>
</dbReference>
<gene>
    <name evidence="2" type="ORF">H8717_13610</name>
</gene>
<dbReference type="EMBL" id="JACRTB010000031">
    <property type="protein sequence ID" value="MBC8577436.1"/>
    <property type="molecule type" value="Genomic_DNA"/>
</dbReference>
<evidence type="ECO:0000313" key="3">
    <source>
        <dbReference type="Proteomes" id="UP000658131"/>
    </source>
</evidence>
<feature type="transmembrane region" description="Helical" evidence="1">
    <location>
        <begin position="347"/>
        <end position="365"/>
    </location>
</feature>
<proteinExistence type="predicted"/>
<keyword evidence="1" id="KW-0812">Transmembrane</keyword>
<feature type="transmembrane region" description="Helical" evidence="1">
    <location>
        <begin position="304"/>
        <end position="326"/>
    </location>
</feature>
<name>A0ABR7NLZ8_9FIRM</name>
<evidence type="ECO:0000313" key="2">
    <source>
        <dbReference type="EMBL" id="MBC8577436.1"/>
    </source>
</evidence>
<feature type="transmembrane region" description="Helical" evidence="1">
    <location>
        <begin position="87"/>
        <end position="106"/>
    </location>
</feature>
<sequence>MSAPKTVAPKKGAVDRFLDGIERVCNKLPPPAILFCYLFVIIAILGAIFSFTGITLEHPATHEAIGAKNFFSGEGVQWLLDNLVKNFTGFAPLGLVITMTLAIGFCEESGMIMSMLRSGLKNVPPTIVPYVIAFIGTVGNIASDTAMVVIPPMAAIVYMGVGKHPIVGMIAGYAGAQAGFTANLMIAGTDSLLQGLTNEAIKSFLPDSTFTVDVTCNWFFMMASTFLCSIVIGFVCNKMVDHRFGKYEGENQEKLEAVSEAESKGLRNAGIAALIYLAIIVIGYFFGPLALIKEDGARAFVGSPLLKGLIPILFFFFCIPGIVYGVTLKKFKNTTDINRAMVKQMSAMGSYVVFCFFCGQFQKLFAWTKLDTMLAISGADALKAIGFTGIPLFVAFVLVCMVVNLFISSGSAKWAIFAPIFVPMFMMLGYHPGFTQLLYRLGDSPTNCFTPMSPYIWMVLEVAKTKYDKDLKIGTLVSGLIPIAMVLQVAWIIFMVIWFISGAPIGPGVGSALPAGIM</sequence>
<keyword evidence="1" id="KW-1133">Transmembrane helix</keyword>
<feature type="transmembrane region" description="Helical" evidence="1">
    <location>
        <begin position="385"/>
        <end position="407"/>
    </location>
</feature>
<feature type="transmembrane region" description="Helical" evidence="1">
    <location>
        <begin position="475"/>
        <end position="500"/>
    </location>
</feature>
<feature type="transmembrane region" description="Helical" evidence="1">
    <location>
        <begin position="32"/>
        <end position="54"/>
    </location>
</feature>
<dbReference type="InterPro" id="IPR004697">
    <property type="entry name" value="AbgT"/>
</dbReference>
<feature type="transmembrane region" description="Helical" evidence="1">
    <location>
        <begin position="271"/>
        <end position="292"/>
    </location>
</feature>
<dbReference type="Proteomes" id="UP000658131">
    <property type="component" value="Unassembled WGS sequence"/>
</dbReference>
<protein>
    <submittedName>
        <fullName evidence="2">AbgT family transporter</fullName>
    </submittedName>
</protein>
<accession>A0ABR7NLZ8</accession>
<dbReference type="PANTHER" id="PTHR30282">
    <property type="entry name" value="P-AMINOBENZOYL GLUTAMATE TRANSPORTER"/>
    <property type="match status" value="1"/>
</dbReference>
<dbReference type="PANTHER" id="PTHR30282:SF0">
    <property type="entry name" value="P-AMINOBENZOYL-GLUTAMATE TRANSPORT PROTEIN"/>
    <property type="match status" value="1"/>
</dbReference>
<evidence type="ECO:0000256" key="1">
    <source>
        <dbReference type="SAM" id="Phobius"/>
    </source>
</evidence>
<reference evidence="2 3" key="1">
    <citation type="submission" date="2020-08" db="EMBL/GenBank/DDBJ databases">
        <title>Genome public.</title>
        <authorList>
            <person name="Liu C."/>
            <person name="Sun Q."/>
        </authorList>
    </citation>
    <scope>NUCLEOTIDE SEQUENCE [LARGE SCALE GENOMIC DNA]</scope>
    <source>
        <strain evidence="2 3">BX1</strain>
    </source>
</reference>
<keyword evidence="1" id="KW-0472">Membrane</keyword>
<feature type="transmembrane region" description="Helical" evidence="1">
    <location>
        <begin position="414"/>
        <end position="432"/>
    </location>
</feature>
<comment type="caution">
    <text evidence="2">The sequence shown here is derived from an EMBL/GenBank/DDBJ whole genome shotgun (WGS) entry which is preliminary data.</text>
</comment>
<organism evidence="2 3">
    <name type="scientific">Yanshouia hominis</name>
    <dbReference type="NCBI Taxonomy" id="2763673"/>
    <lineage>
        <taxon>Bacteria</taxon>
        <taxon>Bacillati</taxon>
        <taxon>Bacillota</taxon>
        <taxon>Clostridia</taxon>
        <taxon>Eubacteriales</taxon>
        <taxon>Oscillospiraceae</taxon>
        <taxon>Yanshouia</taxon>
    </lineage>
</organism>
<dbReference type="Pfam" id="PF03806">
    <property type="entry name" value="ABG_transport"/>
    <property type="match status" value="1"/>
</dbReference>